<keyword evidence="15" id="KW-1185">Reference proteome</keyword>
<protein>
    <recommendedName>
        <fullName evidence="7 11">Ribosomal RNA large subunit methyltransferase E</fullName>
        <ecNumber evidence="6 11">2.1.1.166</ecNumber>
    </recommendedName>
    <alternativeName>
        <fullName evidence="9 11">23S rRNA Um2552 methyltransferase</fullName>
    </alternativeName>
    <alternativeName>
        <fullName evidence="8 11">rRNA (uridine-2'-O-)-methyltransferase</fullName>
    </alternativeName>
</protein>
<dbReference type="PATRIC" id="fig|1156395.6.peg.2148"/>
<comment type="caution">
    <text evidence="14">The sequence shown here is derived from an EMBL/GenBank/DDBJ whole genome shotgun (WGS) entry which is preliminary data.</text>
</comment>
<feature type="binding site" evidence="11">
    <location>
        <position position="69"/>
    </location>
    <ligand>
        <name>S-adenosyl-L-methionine</name>
        <dbReference type="ChEBI" id="CHEBI:59789"/>
    </ligand>
</feature>
<sequence length="194" mass="22007">MKKVRDHYFNKAKQEGFPARSVYKLKEAQRRFKLLSSGMKVLDLGASPGSWTKFAASVVGRNGKVIAIDLHPLKVDLPNVTRLTADCREISPNEILEKYGYFDCVLSDMAPKTTGRKDVDHYRSVELATTALEIAKVVLKENGRLFLKIFQGADFAAFRKECMAAFKKVRVFKPKSSRPESVEIFIYMEGLKHE</sequence>
<evidence type="ECO:0000256" key="5">
    <source>
        <dbReference type="ARBA" id="ARBA00037569"/>
    </source>
</evidence>
<evidence type="ECO:0000256" key="7">
    <source>
        <dbReference type="ARBA" id="ARBA00041129"/>
    </source>
</evidence>
<evidence type="ECO:0000256" key="4">
    <source>
        <dbReference type="ARBA" id="ARBA00022691"/>
    </source>
</evidence>
<dbReference type="GO" id="GO:0008650">
    <property type="term" value="F:rRNA (uridine-2'-O-)-methyltransferase activity"/>
    <property type="evidence" value="ECO:0007669"/>
    <property type="project" value="UniProtKB-UniRule"/>
</dbReference>
<comment type="catalytic activity">
    <reaction evidence="10 11">
        <text>uridine(2552) in 23S rRNA + S-adenosyl-L-methionine = 2'-O-methyluridine(2552) in 23S rRNA + S-adenosyl-L-homocysteine + H(+)</text>
        <dbReference type="Rhea" id="RHEA:42720"/>
        <dbReference type="Rhea" id="RHEA-COMP:10202"/>
        <dbReference type="Rhea" id="RHEA-COMP:10203"/>
        <dbReference type="ChEBI" id="CHEBI:15378"/>
        <dbReference type="ChEBI" id="CHEBI:57856"/>
        <dbReference type="ChEBI" id="CHEBI:59789"/>
        <dbReference type="ChEBI" id="CHEBI:65315"/>
        <dbReference type="ChEBI" id="CHEBI:74478"/>
        <dbReference type="EC" id="2.1.1.166"/>
    </reaction>
</comment>
<feature type="binding site" evidence="11">
    <location>
        <position position="108"/>
    </location>
    <ligand>
        <name>S-adenosyl-L-methionine</name>
        <dbReference type="ChEBI" id="CHEBI:59789"/>
    </ligand>
</feature>
<dbReference type="InterPro" id="IPR029063">
    <property type="entry name" value="SAM-dependent_MTases_sf"/>
</dbReference>
<evidence type="ECO:0000256" key="10">
    <source>
        <dbReference type="ARBA" id="ARBA00048970"/>
    </source>
</evidence>
<keyword evidence="1 11" id="KW-0698">rRNA processing</keyword>
<comment type="similarity">
    <text evidence="11">Belongs to the class I-like SAM-binding methyltransferase superfamily. RNA methyltransferase RlmE family.</text>
</comment>
<evidence type="ECO:0000313" key="14">
    <source>
        <dbReference type="EMBL" id="OCC14581.1"/>
    </source>
</evidence>
<dbReference type="InterPro" id="IPR002877">
    <property type="entry name" value="RNA_MeTrfase_FtsJ_dom"/>
</dbReference>
<evidence type="ECO:0000256" key="8">
    <source>
        <dbReference type="ARBA" id="ARBA00041995"/>
    </source>
</evidence>
<comment type="subcellular location">
    <subcellularLocation>
        <location evidence="11">Cytoplasm</location>
    </subcellularLocation>
</comment>
<keyword evidence="3 11" id="KW-0808">Transferase</keyword>
<evidence type="ECO:0000256" key="12">
    <source>
        <dbReference type="PIRSR" id="PIRSR005461-1"/>
    </source>
</evidence>
<proteinExistence type="inferred from homology"/>
<feature type="binding site" evidence="11">
    <location>
        <position position="86"/>
    </location>
    <ligand>
        <name>S-adenosyl-L-methionine</name>
        <dbReference type="ChEBI" id="CHEBI:59789"/>
    </ligand>
</feature>
<dbReference type="STRING" id="1156395.DBT_2123"/>
<evidence type="ECO:0000256" key="6">
    <source>
        <dbReference type="ARBA" id="ARBA00038861"/>
    </source>
</evidence>
<dbReference type="Pfam" id="PF01728">
    <property type="entry name" value="FtsJ"/>
    <property type="match status" value="1"/>
</dbReference>
<dbReference type="EMBL" id="MAGO01000011">
    <property type="protein sequence ID" value="OCC14581.1"/>
    <property type="molecule type" value="Genomic_DNA"/>
</dbReference>
<feature type="domain" description="Ribosomal RNA methyltransferase FtsJ" evidence="13">
    <location>
        <begin position="18"/>
        <end position="188"/>
    </location>
</feature>
<comment type="function">
    <text evidence="5 11">Specifically methylates the uridine in position 2552 of 23S rRNA at the 2'-O position of the ribose in the fully assembled 50S ribosomal subunit.</text>
</comment>
<dbReference type="OrthoDB" id="9790080at2"/>
<name>A0A1B9F4B4_9BACT</name>
<dbReference type="GO" id="GO:0005737">
    <property type="term" value="C:cytoplasm"/>
    <property type="evidence" value="ECO:0007669"/>
    <property type="project" value="UniProtKB-SubCell"/>
</dbReference>
<evidence type="ECO:0000313" key="15">
    <source>
        <dbReference type="Proteomes" id="UP000093080"/>
    </source>
</evidence>
<reference evidence="14 15" key="1">
    <citation type="submission" date="2016-06" db="EMBL/GenBank/DDBJ databases">
        <title>Respiratory ammonification of nitrate coupled to the oxidation of elemental sulfur in deep-sea autotrophic thermophilic bacteria.</title>
        <authorList>
            <person name="Slobodkina G.B."/>
            <person name="Mardanov A.V."/>
            <person name="Ravin N.V."/>
            <person name="Frolova A.A."/>
            <person name="Viryasiv M.B."/>
            <person name="Chernyh N.A."/>
            <person name="Bonch-Osmolovskaya E.A."/>
            <person name="Slobodkin A.I."/>
        </authorList>
    </citation>
    <scope>NUCLEOTIDE SEQUENCE [LARGE SCALE GENOMIC DNA]</scope>
    <source>
        <strain evidence="14 15">S69</strain>
    </source>
</reference>
<dbReference type="Gene3D" id="3.40.50.150">
    <property type="entry name" value="Vaccinia Virus protein VP39"/>
    <property type="match status" value="1"/>
</dbReference>
<keyword evidence="2 11" id="KW-0489">Methyltransferase</keyword>
<evidence type="ECO:0000256" key="1">
    <source>
        <dbReference type="ARBA" id="ARBA00022552"/>
    </source>
</evidence>
<feature type="binding site" evidence="11">
    <location>
        <position position="51"/>
    </location>
    <ligand>
        <name>S-adenosyl-L-methionine</name>
        <dbReference type="ChEBI" id="CHEBI:59789"/>
    </ligand>
</feature>
<dbReference type="Proteomes" id="UP000093080">
    <property type="component" value="Unassembled WGS sequence"/>
</dbReference>
<gene>
    <name evidence="11" type="primary">rlmE</name>
    <name evidence="11" type="synonym">ftsJ</name>
    <name evidence="11" type="synonym">rrmJ</name>
    <name evidence="14" type="ORF">DBT_2123</name>
</gene>
<dbReference type="HAMAP" id="MF_01547">
    <property type="entry name" value="RNA_methyltr_E"/>
    <property type="match status" value="1"/>
</dbReference>
<dbReference type="RefSeq" id="WP_067620011.1">
    <property type="nucleotide sequence ID" value="NZ_MAGO01000011.1"/>
</dbReference>
<dbReference type="PIRSF" id="PIRSF005461">
    <property type="entry name" value="23S_rRNA_mtase"/>
    <property type="match status" value="1"/>
</dbReference>
<keyword evidence="11" id="KW-0963">Cytoplasm</keyword>
<evidence type="ECO:0000256" key="9">
    <source>
        <dbReference type="ARBA" id="ARBA00042745"/>
    </source>
</evidence>
<dbReference type="InterPro" id="IPR050082">
    <property type="entry name" value="RNA_methyltr_RlmE"/>
</dbReference>
<feature type="binding site" evidence="11">
    <location>
        <position position="49"/>
    </location>
    <ligand>
        <name>S-adenosyl-L-methionine</name>
        <dbReference type="ChEBI" id="CHEBI:59789"/>
    </ligand>
</feature>
<evidence type="ECO:0000259" key="13">
    <source>
        <dbReference type="Pfam" id="PF01728"/>
    </source>
</evidence>
<keyword evidence="4 11" id="KW-0949">S-adenosyl-L-methionine</keyword>
<feature type="active site" description="Proton acceptor" evidence="11 12">
    <location>
        <position position="148"/>
    </location>
</feature>
<evidence type="ECO:0000256" key="11">
    <source>
        <dbReference type="HAMAP-Rule" id="MF_01547"/>
    </source>
</evidence>
<accession>A0A1B9F4B4</accession>
<dbReference type="PANTHER" id="PTHR10920">
    <property type="entry name" value="RIBOSOMAL RNA METHYLTRANSFERASE"/>
    <property type="match status" value="1"/>
</dbReference>
<organism evidence="14 15">
    <name type="scientific">Dissulfuribacter thermophilus</name>
    <dbReference type="NCBI Taxonomy" id="1156395"/>
    <lineage>
        <taxon>Bacteria</taxon>
        <taxon>Pseudomonadati</taxon>
        <taxon>Thermodesulfobacteriota</taxon>
        <taxon>Dissulfuribacteria</taxon>
        <taxon>Dissulfuribacterales</taxon>
        <taxon>Dissulfuribacteraceae</taxon>
        <taxon>Dissulfuribacter</taxon>
    </lineage>
</organism>
<dbReference type="AlphaFoldDB" id="A0A1B9F4B4"/>
<dbReference type="EC" id="2.1.1.166" evidence="6 11"/>
<evidence type="ECO:0000256" key="2">
    <source>
        <dbReference type="ARBA" id="ARBA00022603"/>
    </source>
</evidence>
<evidence type="ECO:0000256" key="3">
    <source>
        <dbReference type="ARBA" id="ARBA00022679"/>
    </source>
</evidence>
<dbReference type="SUPFAM" id="SSF53335">
    <property type="entry name" value="S-adenosyl-L-methionine-dependent methyltransferases"/>
    <property type="match status" value="1"/>
</dbReference>
<dbReference type="InterPro" id="IPR015507">
    <property type="entry name" value="rRNA-MeTfrase_E"/>
</dbReference>
<dbReference type="PANTHER" id="PTHR10920:SF13">
    <property type="entry name" value="PRE-RRNA 2'-O-RIBOSE RNA METHYLTRANSFERASE FTSJ3"/>
    <property type="match status" value="1"/>
</dbReference>